<dbReference type="SMART" id="SM00065">
    <property type="entry name" value="GAF"/>
    <property type="match status" value="1"/>
</dbReference>
<dbReference type="InterPro" id="IPR023174">
    <property type="entry name" value="PDEase_CS"/>
</dbReference>
<dbReference type="InParanoid" id="D7G099"/>
<dbReference type="OrthoDB" id="546632at2759"/>
<dbReference type="Pfam" id="PF00233">
    <property type="entry name" value="PDEase_I"/>
    <property type="match status" value="2"/>
</dbReference>
<dbReference type="CDD" id="cd00077">
    <property type="entry name" value="HDc"/>
    <property type="match status" value="1"/>
</dbReference>
<feature type="binding site" evidence="6">
    <location>
        <position position="1023"/>
    </location>
    <ligand>
        <name>Zn(2+)</name>
        <dbReference type="ChEBI" id="CHEBI:29105"/>
        <label>1</label>
    </ligand>
</feature>
<name>D7G099_ECTSI</name>
<dbReference type="Gene3D" id="1.10.1300.10">
    <property type="entry name" value="3'5'-cyclic nucleotide phosphodiesterase, catalytic domain"/>
    <property type="match status" value="2"/>
</dbReference>
<evidence type="ECO:0000256" key="1">
    <source>
        <dbReference type="ARBA" id="ARBA00022535"/>
    </source>
</evidence>
<evidence type="ECO:0000256" key="6">
    <source>
        <dbReference type="PIRSR" id="PIRSR623088-3"/>
    </source>
</evidence>
<dbReference type="EC" id="3.1.4.-" evidence="7"/>
<keyword evidence="2 6" id="KW-0479">Metal-binding</keyword>
<feature type="compositionally biased region" description="Low complexity" evidence="8">
    <location>
        <begin position="1183"/>
        <end position="1197"/>
    </location>
</feature>
<dbReference type="InterPro" id="IPR023088">
    <property type="entry name" value="PDEase"/>
</dbReference>
<dbReference type="EMBL" id="FN649742">
    <property type="protein sequence ID" value="CBJ32981.1"/>
    <property type="molecule type" value="Genomic_DNA"/>
</dbReference>
<feature type="region of interest" description="Disordered" evidence="8">
    <location>
        <begin position="189"/>
        <end position="210"/>
    </location>
</feature>
<dbReference type="InterPro" id="IPR003607">
    <property type="entry name" value="HD/PDEase_dom"/>
</dbReference>
<proteinExistence type="inferred from homology"/>
<evidence type="ECO:0000256" key="5">
    <source>
        <dbReference type="PIRSR" id="PIRSR623088-2"/>
    </source>
</evidence>
<dbReference type="PROSITE" id="PS51845">
    <property type="entry name" value="PDEASE_I_2"/>
    <property type="match status" value="1"/>
</dbReference>
<feature type="binding site" evidence="6">
    <location>
        <position position="747"/>
    </location>
    <ligand>
        <name>Zn(2+)</name>
        <dbReference type="ChEBI" id="CHEBI:29105"/>
        <label>1</label>
    </ligand>
</feature>
<dbReference type="Pfam" id="PF01590">
    <property type="entry name" value="GAF"/>
    <property type="match status" value="1"/>
</dbReference>
<feature type="compositionally biased region" description="Low complexity" evidence="8">
    <location>
        <begin position="446"/>
        <end position="456"/>
    </location>
</feature>
<feature type="compositionally biased region" description="Gly residues" evidence="8">
    <location>
        <begin position="652"/>
        <end position="671"/>
    </location>
</feature>
<sequence>MGADVMPLTVEQIIELLESTAADSPLISPAALLCRVEGLLLRGTGATSADALLVDRWFNKLLHFSPATASGSGGGDGEAKGAQGTPSRDRRSFSDGDGGRQSQKQHQQQQQHEVAFNTRAVCDIGEGIAGMAAMTGRKLQLKDCSTRQQRRRGNTLYGTEYTSGSVVSWPVSALPTEVGVRQAEAETSAFEQLEDVDGDDETEEARPSPGPAERVLAVLQVHCGDGVLSAAAVEALHDLGRLLVPLLTEALARDEEYVRRRSTEALLSLSNISPRDVGLIAMVEEVVRVAQIMTEAERVCLFFVDDAADELWVAKSVDFDDAKIKIGEGLCGHAAATGGTVNVIDSYEDPRFDGRWDKQTGFVTKGVLCVPIPPPDQVVLSASPAAGGGSRGGMWAGGGDGPEGQESSGSLQDGSGELPRRDDGGTDPRVSMDVDGFQPLRRGGSQQQPAAWEAGGAPPPPPQPQPNPRRRRSSKMPARPLAVLEVINKRGNGVFSEHDENALVGLCARIELLLRNKAAEVALLYSGMTERSLIRQRNGGGGGGDGEASTNYARVESTIMRLYSEAPFLADAAVPGEQQQRAPSQRDDTAARGGDVGGGGGGGSRRRGRRRSMSDTEAPPGMDVGQTGEGDGVRRRGSDSSVSVGTAAASGEGEGCPSGAGGSGGGGGGSGVDRPISAERAQEESELVDLSMNLFNLSSEQLLSLVGRFFRNMELTDRFQISDQKMQNFVRGVERRYRPNSFHNLTHAVSVTHASFTIVKTTQVNSLLRPLDKLALLVAAFCHDIDHPGNNNAYEVNSLSPLALQHGDSSVLERHHVFVTYQVLLEEGGANNIFSGLTRAQFRDVRQTIVQAILGTDMSGHMQHCADVFQCVQKAKKLAAFRGRGCPGGRASASGAASRQGKGRAGRSLSPVAMMETHGEGGAAEARGGVGLRSTRASCPPPGGGDGDGVDSPAKKRSKSAAIANGLPGCSSGARKNTRGRSMSPPPLTPAPTPPPPPPEHLFSVDKAEDRSFLTKTILHCADLSGQVLDNHLALEWGRRILDEFRLQARLEGTAGLPLTTVASGDRETTMKGQHFFATKIVKPLWQPFAVLFPKLAPLLENLNNNCDYYHQEWLRLEQQRLSASSASNADSPQRAGEERADRRAAGNEHKDGGVSYRGDDGGTAAASRIPSCGASGSGGSRVGSPRSCPYSSPPSSGLTLVSGAAICNGDEAAAADGMCVDPLDGEQGGSEP</sequence>
<feature type="domain" description="PDEase" evidence="9">
    <location>
        <begin position="672"/>
        <end position="1121"/>
    </location>
</feature>
<feature type="compositionally biased region" description="Basic and acidic residues" evidence="8">
    <location>
        <begin position="1136"/>
        <end position="1161"/>
    </location>
</feature>
<feature type="compositionally biased region" description="Pro residues" evidence="8">
    <location>
        <begin position="984"/>
        <end position="1000"/>
    </location>
</feature>
<dbReference type="eggNOG" id="KOG3689">
    <property type="taxonomic scope" value="Eukaryota"/>
</dbReference>
<feature type="compositionally biased region" description="Pro residues" evidence="8">
    <location>
        <begin position="457"/>
        <end position="467"/>
    </location>
</feature>
<dbReference type="GO" id="GO:0046872">
    <property type="term" value="F:metal ion binding"/>
    <property type="evidence" value="ECO:0007669"/>
    <property type="project" value="UniProtKB-KW"/>
</dbReference>
<dbReference type="SMART" id="SM00471">
    <property type="entry name" value="HDc"/>
    <property type="match status" value="1"/>
</dbReference>
<keyword evidence="11" id="KW-1185">Reference proteome</keyword>
<dbReference type="SUPFAM" id="SSF55781">
    <property type="entry name" value="GAF domain-like"/>
    <property type="match status" value="1"/>
</dbReference>
<evidence type="ECO:0000313" key="10">
    <source>
        <dbReference type="EMBL" id="CBJ32981.1"/>
    </source>
</evidence>
<evidence type="ECO:0000259" key="9">
    <source>
        <dbReference type="PROSITE" id="PS51845"/>
    </source>
</evidence>
<protein>
    <recommendedName>
        <fullName evidence="7">Phosphodiesterase</fullName>
        <ecNumber evidence="7">3.1.4.-</ecNumber>
    </recommendedName>
</protein>
<keyword evidence="3 7" id="KW-0378">Hydrolase</keyword>
<feature type="binding site" evidence="5">
    <location>
        <position position="1023"/>
    </location>
    <ligand>
        <name>AMP</name>
        <dbReference type="ChEBI" id="CHEBI:456215"/>
    </ligand>
</feature>
<dbReference type="InterPro" id="IPR003018">
    <property type="entry name" value="GAF"/>
</dbReference>
<evidence type="ECO:0000256" key="8">
    <source>
        <dbReference type="SAM" id="MobiDB-lite"/>
    </source>
</evidence>
<organism evidence="10 11">
    <name type="scientific">Ectocarpus siliculosus</name>
    <name type="common">Brown alga</name>
    <name type="synonym">Conferva siliculosa</name>
    <dbReference type="NCBI Taxonomy" id="2880"/>
    <lineage>
        <taxon>Eukaryota</taxon>
        <taxon>Sar</taxon>
        <taxon>Stramenopiles</taxon>
        <taxon>Ochrophyta</taxon>
        <taxon>PX clade</taxon>
        <taxon>Phaeophyceae</taxon>
        <taxon>Ectocarpales</taxon>
        <taxon>Ectocarpaceae</taxon>
        <taxon>Ectocarpus</taxon>
    </lineage>
</organism>
<feature type="binding site" evidence="6">
    <location>
        <position position="783"/>
    </location>
    <ligand>
        <name>Zn(2+)</name>
        <dbReference type="ChEBI" id="CHEBI:29105"/>
        <label>1</label>
    </ligand>
</feature>
<feature type="region of interest" description="Disordered" evidence="8">
    <location>
        <begin position="886"/>
        <end position="1002"/>
    </location>
</feature>
<evidence type="ECO:0000256" key="4">
    <source>
        <dbReference type="PIRSR" id="PIRSR623088-1"/>
    </source>
</evidence>
<feature type="region of interest" description="Disordered" evidence="8">
    <location>
        <begin position="574"/>
        <end position="675"/>
    </location>
</feature>
<dbReference type="STRING" id="2880.D7G099"/>
<dbReference type="PANTHER" id="PTHR11347">
    <property type="entry name" value="CYCLIC NUCLEOTIDE PHOSPHODIESTERASE"/>
    <property type="match status" value="1"/>
</dbReference>
<feature type="compositionally biased region" description="Gly residues" evidence="8">
    <location>
        <begin position="386"/>
        <end position="402"/>
    </location>
</feature>
<comment type="similarity">
    <text evidence="7">Belongs to the cyclic nucleotide phosphodiesterase family.</text>
</comment>
<feature type="compositionally biased region" description="Low complexity" evidence="8">
    <location>
        <begin position="639"/>
        <end position="651"/>
    </location>
</feature>
<evidence type="ECO:0000313" key="11">
    <source>
        <dbReference type="Proteomes" id="UP000002630"/>
    </source>
</evidence>
<dbReference type="PROSITE" id="PS00126">
    <property type="entry name" value="PDEASE_I_1"/>
    <property type="match status" value="1"/>
</dbReference>
<feature type="compositionally biased region" description="Gly residues" evidence="8">
    <location>
        <begin position="594"/>
        <end position="603"/>
    </location>
</feature>
<dbReference type="Gene3D" id="3.30.450.40">
    <property type="match status" value="1"/>
</dbReference>
<feature type="compositionally biased region" description="Low complexity" evidence="8">
    <location>
        <begin position="101"/>
        <end position="112"/>
    </location>
</feature>
<gene>
    <name evidence="10" type="ORF">Esi_0399_0013</name>
</gene>
<evidence type="ECO:0000256" key="7">
    <source>
        <dbReference type="RuleBase" id="RU363067"/>
    </source>
</evidence>
<dbReference type="AlphaFoldDB" id="D7G099"/>
<accession>D7G099</accession>
<feature type="region of interest" description="Disordered" evidence="8">
    <location>
        <begin position="1125"/>
        <end position="1198"/>
    </location>
</feature>
<feature type="binding site" evidence="5">
    <location>
        <begin position="743"/>
        <end position="747"/>
    </location>
    <ligand>
        <name>AMP</name>
        <dbReference type="ChEBI" id="CHEBI:456215"/>
    </ligand>
</feature>
<feature type="region of interest" description="Disordered" evidence="8">
    <location>
        <begin position="380"/>
        <end position="479"/>
    </location>
</feature>
<dbReference type="InterPro" id="IPR036971">
    <property type="entry name" value="PDEase_catalytic_dom_sf"/>
</dbReference>
<feature type="active site" description="Proton donor" evidence="4">
    <location>
        <position position="743"/>
    </location>
</feature>
<dbReference type="GO" id="GO:0007165">
    <property type="term" value="P:signal transduction"/>
    <property type="evidence" value="ECO:0007669"/>
    <property type="project" value="InterPro"/>
</dbReference>
<feature type="compositionally biased region" description="Basic and acidic residues" evidence="8">
    <location>
        <begin position="87"/>
        <end position="98"/>
    </location>
</feature>
<dbReference type="GO" id="GO:0004114">
    <property type="term" value="F:3',5'-cyclic-nucleotide phosphodiesterase activity"/>
    <property type="evidence" value="ECO:0007669"/>
    <property type="project" value="InterPro"/>
</dbReference>
<feature type="binding site" evidence="6">
    <location>
        <position position="784"/>
    </location>
    <ligand>
        <name>Zn(2+)</name>
        <dbReference type="ChEBI" id="CHEBI:29105"/>
        <label>2</label>
    </ligand>
</feature>
<feature type="binding site" evidence="6">
    <location>
        <position position="784"/>
    </location>
    <ligand>
        <name>Zn(2+)</name>
        <dbReference type="ChEBI" id="CHEBI:29105"/>
        <label>1</label>
    </ligand>
</feature>
<feature type="binding site" evidence="5">
    <location>
        <position position="1074"/>
    </location>
    <ligand>
        <name>AMP</name>
        <dbReference type="ChEBI" id="CHEBI:456215"/>
    </ligand>
</feature>
<dbReference type="SUPFAM" id="SSF109604">
    <property type="entry name" value="HD-domain/PDEase-like"/>
    <property type="match status" value="1"/>
</dbReference>
<feature type="region of interest" description="Disordered" evidence="8">
    <location>
        <begin position="68"/>
        <end position="113"/>
    </location>
</feature>
<evidence type="ECO:0000256" key="2">
    <source>
        <dbReference type="ARBA" id="ARBA00022723"/>
    </source>
</evidence>
<comment type="cofactor">
    <cofactor evidence="7">
        <name>a divalent metal cation</name>
        <dbReference type="ChEBI" id="CHEBI:60240"/>
    </cofactor>
    <text evidence="7">Binds 2 divalent metal cations per subunit. Site 1 may preferentially bind zinc ions, while site 2 has a preference for magnesium and/or manganese ions.</text>
</comment>
<feature type="compositionally biased region" description="Basic and acidic residues" evidence="8">
    <location>
        <begin position="418"/>
        <end position="432"/>
    </location>
</feature>
<dbReference type="PRINTS" id="PR00387">
    <property type="entry name" value="PDIESTERASE1"/>
</dbReference>
<reference evidence="10 11" key="1">
    <citation type="journal article" date="2010" name="Nature">
        <title>The Ectocarpus genome and the independent evolution of multicellularity in brown algae.</title>
        <authorList>
            <person name="Cock J.M."/>
            <person name="Sterck L."/>
            <person name="Rouze P."/>
            <person name="Scornet D."/>
            <person name="Allen A.E."/>
            <person name="Amoutzias G."/>
            <person name="Anthouard V."/>
            <person name="Artiguenave F."/>
            <person name="Aury J.M."/>
            <person name="Badger J.H."/>
            <person name="Beszteri B."/>
            <person name="Billiau K."/>
            <person name="Bonnet E."/>
            <person name="Bothwell J.H."/>
            <person name="Bowler C."/>
            <person name="Boyen C."/>
            <person name="Brownlee C."/>
            <person name="Carrano C.J."/>
            <person name="Charrier B."/>
            <person name="Cho G.Y."/>
            <person name="Coelho S.M."/>
            <person name="Collen J."/>
            <person name="Corre E."/>
            <person name="Da Silva C."/>
            <person name="Delage L."/>
            <person name="Delaroque N."/>
            <person name="Dittami S.M."/>
            <person name="Doulbeau S."/>
            <person name="Elias M."/>
            <person name="Farnham G."/>
            <person name="Gachon C.M."/>
            <person name="Gschloessl B."/>
            <person name="Heesch S."/>
            <person name="Jabbari K."/>
            <person name="Jubin C."/>
            <person name="Kawai H."/>
            <person name="Kimura K."/>
            <person name="Kloareg B."/>
            <person name="Kupper F.C."/>
            <person name="Lang D."/>
            <person name="Le Bail A."/>
            <person name="Leblanc C."/>
            <person name="Lerouge P."/>
            <person name="Lohr M."/>
            <person name="Lopez P.J."/>
            <person name="Martens C."/>
            <person name="Maumus F."/>
            <person name="Michel G."/>
            <person name="Miranda-Saavedra D."/>
            <person name="Morales J."/>
            <person name="Moreau H."/>
            <person name="Motomura T."/>
            <person name="Nagasato C."/>
            <person name="Napoli C.A."/>
            <person name="Nelson D.R."/>
            <person name="Nyvall-Collen P."/>
            <person name="Peters A.F."/>
            <person name="Pommier C."/>
            <person name="Potin P."/>
            <person name="Poulain J."/>
            <person name="Quesneville H."/>
            <person name="Read B."/>
            <person name="Rensing S.A."/>
            <person name="Ritter A."/>
            <person name="Rousvoal S."/>
            <person name="Samanta M."/>
            <person name="Samson G."/>
            <person name="Schroeder D.C."/>
            <person name="Segurens B."/>
            <person name="Strittmatter M."/>
            <person name="Tonon T."/>
            <person name="Tregear J.W."/>
            <person name="Valentin K."/>
            <person name="von Dassow P."/>
            <person name="Yamagishi T."/>
            <person name="Van de Peer Y."/>
            <person name="Wincker P."/>
        </authorList>
    </citation>
    <scope>NUCLEOTIDE SEQUENCE [LARGE SCALE GENOMIC DNA]</scope>
    <source>
        <strain evidence="11">Ec32 / CCAP1310/4</strain>
    </source>
</reference>
<feature type="binding site" evidence="5">
    <location>
        <position position="784"/>
    </location>
    <ligand>
        <name>AMP</name>
        <dbReference type="ChEBI" id="CHEBI:456215"/>
    </ligand>
</feature>
<dbReference type="EMBL" id="FN648595">
    <property type="protein sequence ID" value="CBJ32981.1"/>
    <property type="molecule type" value="Genomic_DNA"/>
</dbReference>
<dbReference type="InterPro" id="IPR002073">
    <property type="entry name" value="PDEase_catalytic_dom"/>
</dbReference>
<dbReference type="Proteomes" id="UP000002630">
    <property type="component" value="Linkage Group LG17"/>
</dbReference>
<keyword evidence="1" id="KW-0140">cGMP</keyword>
<dbReference type="InterPro" id="IPR029016">
    <property type="entry name" value="GAF-like_dom_sf"/>
</dbReference>
<feature type="compositionally biased region" description="Low complexity" evidence="8">
    <location>
        <begin position="889"/>
        <end position="900"/>
    </location>
</feature>
<feature type="compositionally biased region" description="Acidic residues" evidence="8">
    <location>
        <begin position="192"/>
        <end position="203"/>
    </location>
</feature>
<evidence type="ECO:0000256" key="3">
    <source>
        <dbReference type="ARBA" id="ARBA00022801"/>
    </source>
</evidence>